<name>A0A4R6IU30_9BACT</name>
<gene>
    <name evidence="1" type="ORF">BC659_2998</name>
</gene>
<accession>A0A4R6IU30</accession>
<sequence length="74" mass="8781">MFLRMMCRVWILKRHKKDRLLLNLSECVIGFPKPTFAVLIINRKINAKENIMHKSCPRASKQSACKCSRYETRQ</sequence>
<dbReference type="Proteomes" id="UP000295741">
    <property type="component" value="Unassembled WGS sequence"/>
</dbReference>
<keyword evidence="2" id="KW-1185">Reference proteome</keyword>
<proteinExistence type="predicted"/>
<evidence type="ECO:0000313" key="2">
    <source>
        <dbReference type="Proteomes" id="UP000295741"/>
    </source>
</evidence>
<protein>
    <submittedName>
        <fullName evidence="1">Uncharacterized protein</fullName>
    </submittedName>
</protein>
<dbReference type="EMBL" id="SNWP01000013">
    <property type="protein sequence ID" value="TDO25456.1"/>
    <property type="molecule type" value="Genomic_DNA"/>
</dbReference>
<organism evidence="1 2">
    <name type="scientific">Sediminibacterium goheungense</name>
    <dbReference type="NCBI Taxonomy" id="1086393"/>
    <lineage>
        <taxon>Bacteria</taxon>
        <taxon>Pseudomonadati</taxon>
        <taxon>Bacteroidota</taxon>
        <taxon>Chitinophagia</taxon>
        <taxon>Chitinophagales</taxon>
        <taxon>Chitinophagaceae</taxon>
        <taxon>Sediminibacterium</taxon>
    </lineage>
</organism>
<reference evidence="1 2" key="1">
    <citation type="submission" date="2019-03" db="EMBL/GenBank/DDBJ databases">
        <title>Genomic Encyclopedia of Archaeal and Bacterial Type Strains, Phase II (KMG-II): from individual species to whole genera.</title>
        <authorList>
            <person name="Goeker M."/>
        </authorList>
    </citation>
    <scope>NUCLEOTIDE SEQUENCE [LARGE SCALE GENOMIC DNA]</scope>
    <source>
        <strain evidence="1 2">DSM 28323</strain>
    </source>
</reference>
<evidence type="ECO:0000313" key="1">
    <source>
        <dbReference type="EMBL" id="TDO25456.1"/>
    </source>
</evidence>
<dbReference type="AlphaFoldDB" id="A0A4R6IU30"/>
<comment type="caution">
    <text evidence="1">The sequence shown here is derived from an EMBL/GenBank/DDBJ whole genome shotgun (WGS) entry which is preliminary data.</text>
</comment>